<proteinExistence type="predicted"/>
<evidence type="ECO:0000313" key="5">
    <source>
        <dbReference type="EMBL" id="TRY92809.1"/>
    </source>
</evidence>
<dbReference type="STRING" id="623744.A0A553QS57"/>
<organism evidence="5 6">
    <name type="scientific">Danionella cerebrum</name>
    <dbReference type="NCBI Taxonomy" id="2873325"/>
    <lineage>
        <taxon>Eukaryota</taxon>
        <taxon>Metazoa</taxon>
        <taxon>Chordata</taxon>
        <taxon>Craniata</taxon>
        <taxon>Vertebrata</taxon>
        <taxon>Euteleostomi</taxon>
        <taxon>Actinopterygii</taxon>
        <taxon>Neopterygii</taxon>
        <taxon>Teleostei</taxon>
        <taxon>Ostariophysi</taxon>
        <taxon>Cypriniformes</taxon>
        <taxon>Danionidae</taxon>
        <taxon>Danioninae</taxon>
        <taxon>Danionella</taxon>
    </lineage>
</organism>
<evidence type="ECO:0000313" key="6">
    <source>
        <dbReference type="Proteomes" id="UP000316079"/>
    </source>
</evidence>
<evidence type="ECO:0000256" key="2">
    <source>
        <dbReference type="SAM" id="Coils"/>
    </source>
</evidence>
<evidence type="ECO:0000256" key="1">
    <source>
        <dbReference type="ARBA" id="ARBA00023054"/>
    </source>
</evidence>
<dbReference type="InterPro" id="IPR039986">
    <property type="entry name" value="CFAP210"/>
</dbReference>
<dbReference type="EMBL" id="SRMA01025597">
    <property type="protein sequence ID" value="TRY92809.1"/>
    <property type="molecule type" value="Genomic_DNA"/>
</dbReference>
<protein>
    <recommendedName>
        <fullName evidence="4">Trichohyalin-plectin-homology domain-containing protein</fullName>
    </recommendedName>
</protein>
<keyword evidence="6" id="KW-1185">Reference proteome</keyword>
<evidence type="ECO:0000259" key="4">
    <source>
        <dbReference type="Pfam" id="PF13868"/>
    </source>
</evidence>
<feature type="coiled-coil region" evidence="2">
    <location>
        <begin position="90"/>
        <end position="243"/>
    </location>
</feature>
<dbReference type="Pfam" id="PF13868">
    <property type="entry name" value="TPH"/>
    <property type="match status" value="1"/>
</dbReference>
<dbReference type="PANTHER" id="PTHR28663">
    <property type="entry name" value="COILED-COIL DOMAIN-CONTAINING PROTEIN 173"/>
    <property type="match status" value="1"/>
</dbReference>
<comment type="caution">
    <text evidence="5">The sequence shown here is derived from an EMBL/GenBank/DDBJ whole genome shotgun (WGS) entry which is preliminary data.</text>
</comment>
<feature type="compositionally biased region" description="Polar residues" evidence="3">
    <location>
        <begin position="1"/>
        <end position="10"/>
    </location>
</feature>
<feature type="coiled-coil region" evidence="2">
    <location>
        <begin position="270"/>
        <end position="428"/>
    </location>
</feature>
<dbReference type="Proteomes" id="UP000316079">
    <property type="component" value="Unassembled WGS sequence"/>
</dbReference>
<keyword evidence="1 2" id="KW-0175">Coiled coil</keyword>
<name>A0A553QS57_9TELE</name>
<dbReference type="GO" id="GO:0005879">
    <property type="term" value="C:axonemal microtubule"/>
    <property type="evidence" value="ECO:0007669"/>
    <property type="project" value="TreeGrafter"/>
</dbReference>
<dbReference type="OrthoDB" id="331765at2759"/>
<gene>
    <name evidence="5" type="ORF">DNTS_024876</name>
</gene>
<accession>A0A553QS57</accession>
<evidence type="ECO:0000256" key="3">
    <source>
        <dbReference type="SAM" id="MobiDB-lite"/>
    </source>
</evidence>
<feature type="domain" description="Trichohyalin-plectin-homology" evidence="4">
    <location>
        <begin position="137"/>
        <end position="472"/>
    </location>
</feature>
<dbReference type="PANTHER" id="PTHR28663:SF1">
    <property type="entry name" value="CILIA- AND FLAGELLA- ASSOCIATED PROTEIN 210"/>
    <property type="match status" value="1"/>
</dbReference>
<dbReference type="InterPro" id="IPR043597">
    <property type="entry name" value="TPH_dom"/>
</dbReference>
<dbReference type="AlphaFoldDB" id="A0A553QS57"/>
<reference evidence="5 6" key="1">
    <citation type="journal article" date="2019" name="Sci. Data">
        <title>Hybrid genome assembly and annotation of Danionella translucida.</title>
        <authorList>
            <person name="Kadobianskyi M."/>
            <person name="Schulze L."/>
            <person name="Schuelke M."/>
            <person name="Judkewitz B."/>
        </authorList>
    </citation>
    <scope>NUCLEOTIDE SEQUENCE [LARGE SCALE GENOMIC DNA]</scope>
    <source>
        <strain evidence="5 6">Bolton</strain>
    </source>
</reference>
<sequence length="551" mass="64936">MSTASVSSIVQHGRRKGSSKTVLNTDIQKDEADLRQVVVLSKSEWQRLQDSVNGLNRQNRSAVAVAEQREALHMRSKELVKHWSNTIAGQRQKKLEAKKIRDAIEEEERKRIDLEEAEYQAQVRKEAIEKAKTQQYYQTDRVKGFHSALLLAEVLKEREAQIELKRLKQNATKEIDRGILAEITSRDEQALVEEKQKNLQRKQEQQAVAESLKQQIMDQEVKKKQEKQEIKMEAEEIERLKNLHLWELSMQEHKKQEEKKSLLKANFEHMTNVEVMRAAEAQRLEEEEEKRKQLANHKEKMKKMRKEKEEEMFREQQKHREKMTQKLSDEKKKLIRNEEEIITKALAEQEARLVREQREKEEKHRAMLTSIAAHRQAMKRENEQKVEEERQKALEMLSAKKEADEIFMEKQKLKAQKAREEGKALQEIYIQEMAEKHSRNRHKKKEQQDFMMNNIALIFEEEKQFQKYAREVMETAEKAGRNTFPLMMAAREGIGGGLGPMFGGIRPSYLVHDETGVQMPSFLRATTQNIKELNETSDLQKSKKRLGFTYI</sequence>
<feature type="region of interest" description="Disordered" evidence="3">
    <location>
        <begin position="1"/>
        <end position="24"/>
    </location>
</feature>